<proteinExistence type="predicted"/>
<accession>Q1IVL9</accession>
<keyword evidence="2" id="KW-1185">Reference proteome</keyword>
<protein>
    <submittedName>
        <fullName evidence="1">Uncharacterized protein</fullName>
    </submittedName>
</protein>
<dbReference type="Proteomes" id="UP000002432">
    <property type="component" value="Chromosome"/>
</dbReference>
<evidence type="ECO:0000313" key="1">
    <source>
        <dbReference type="EMBL" id="ABF39081.1"/>
    </source>
</evidence>
<reference evidence="1 2" key="1">
    <citation type="journal article" date="2009" name="Appl. Environ. Microbiol.">
        <title>Three genomes from the phylum Acidobacteria provide insight into the lifestyles of these microorganisms in soils.</title>
        <authorList>
            <person name="Ward N.L."/>
            <person name="Challacombe J.F."/>
            <person name="Janssen P.H."/>
            <person name="Henrissat B."/>
            <person name="Coutinho P.M."/>
            <person name="Wu M."/>
            <person name="Xie G."/>
            <person name="Haft D.H."/>
            <person name="Sait M."/>
            <person name="Badger J."/>
            <person name="Barabote R.D."/>
            <person name="Bradley B."/>
            <person name="Brettin T.S."/>
            <person name="Brinkac L.M."/>
            <person name="Bruce D."/>
            <person name="Creasy T."/>
            <person name="Daugherty S.C."/>
            <person name="Davidsen T.M."/>
            <person name="DeBoy R.T."/>
            <person name="Detter J.C."/>
            <person name="Dodson R.J."/>
            <person name="Durkin A.S."/>
            <person name="Ganapathy A."/>
            <person name="Gwinn-Giglio M."/>
            <person name="Han C.S."/>
            <person name="Khouri H."/>
            <person name="Kiss H."/>
            <person name="Kothari S.P."/>
            <person name="Madupu R."/>
            <person name="Nelson K.E."/>
            <person name="Nelson W.C."/>
            <person name="Paulsen I."/>
            <person name="Penn K."/>
            <person name="Ren Q."/>
            <person name="Rosovitz M.J."/>
            <person name="Selengut J.D."/>
            <person name="Shrivastava S."/>
            <person name="Sullivan S.A."/>
            <person name="Tapia R."/>
            <person name="Thompson L.S."/>
            <person name="Watkins K.L."/>
            <person name="Yang Q."/>
            <person name="Yu C."/>
            <person name="Zafar N."/>
            <person name="Zhou L."/>
            <person name="Kuske C.R."/>
        </authorList>
    </citation>
    <scope>NUCLEOTIDE SEQUENCE [LARGE SCALE GENOMIC DNA]</scope>
    <source>
        <strain evidence="1 2">Ellin345</strain>
    </source>
</reference>
<dbReference type="STRING" id="204669.Acid345_0076"/>
<dbReference type="KEGG" id="aba:Acid345_0076"/>
<gene>
    <name evidence="1" type="ordered locus">Acid345_0076</name>
</gene>
<organism evidence="1 2">
    <name type="scientific">Koribacter versatilis (strain Ellin345)</name>
    <dbReference type="NCBI Taxonomy" id="204669"/>
    <lineage>
        <taxon>Bacteria</taxon>
        <taxon>Pseudomonadati</taxon>
        <taxon>Acidobacteriota</taxon>
        <taxon>Terriglobia</taxon>
        <taxon>Terriglobales</taxon>
        <taxon>Candidatus Korobacteraceae</taxon>
        <taxon>Candidatus Korobacter</taxon>
    </lineage>
</organism>
<dbReference type="EnsemblBacteria" id="ABF39081">
    <property type="protein sequence ID" value="ABF39081"/>
    <property type="gene ID" value="Acid345_0076"/>
</dbReference>
<evidence type="ECO:0000313" key="2">
    <source>
        <dbReference type="Proteomes" id="UP000002432"/>
    </source>
</evidence>
<dbReference type="HOGENOM" id="CLU_1956713_0_0_0"/>
<dbReference type="AlphaFoldDB" id="Q1IVL9"/>
<name>Q1IVL9_KORVE</name>
<sequence length="128" mass="13972">MLAGMIVFLMISAVQSQATPIRPDLQKMIKQSEQGRQLFIPARAGWAEPAAAAITVNPLLESLGGEKLRHDLRDELATIATPDPWIALALVTLILLMRKLRSIEAQKNRARAAGLVLEMPAPEVQRAA</sequence>
<dbReference type="EMBL" id="CP000360">
    <property type="protein sequence ID" value="ABF39081.1"/>
    <property type="molecule type" value="Genomic_DNA"/>
</dbReference>